<dbReference type="PANTHER" id="PTHR38464:SF1">
    <property type="entry name" value="L-ARABINOSE ISOMERASE"/>
    <property type="match status" value="1"/>
</dbReference>
<dbReference type="Pfam" id="PF24856">
    <property type="entry name" value="AraA_central"/>
    <property type="match status" value="1"/>
</dbReference>
<dbReference type="InterPro" id="IPR055390">
    <property type="entry name" value="AraA_central"/>
</dbReference>
<proteinExistence type="inferred from homology"/>
<dbReference type="InterPro" id="IPR009015">
    <property type="entry name" value="Fucose_isomerase_N/cen_sf"/>
</dbReference>
<accession>A0A7R9FUB0</accession>
<evidence type="ECO:0000259" key="5">
    <source>
        <dbReference type="Pfam" id="PF02610"/>
    </source>
</evidence>
<organism evidence="7">
    <name type="scientific">Darwinula stevensoni</name>
    <dbReference type="NCBI Taxonomy" id="69355"/>
    <lineage>
        <taxon>Eukaryota</taxon>
        <taxon>Metazoa</taxon>
        <taxon>Ecdysozoa</taxon>
        <taxon>Arthropoda</taxon>
        <taxon>Crustacea</taxon>
        <taxon>Oligostraca</taxon>
        <taxon>Ostracoda</taxon>
        <taxon>Podocopa</taxon>
        <taxon>Podocopida</taxon>
        <taxon>Darwinulocopina</taxon>
        <taxon>Darwinuloidea</taxon>
        <taxon>Darwinulidae</taxon>
        <taxon>Darwinula</taxon>
    </lineage>
</organism>
<keyword evidence="2" id="KW-0413">Isomerase</keyword>
<feature type="domain" description="L-arabinose isomerase central" evidence="6">
    <location>
        <begin position="307"/>
        <end position="428"/>
    </location>
</feature>
<dbReference type="GO" id="GO:0019569">
    <property type="term" value="P:L-arabinose catabolic process to D-xylulose 5-phosphate"/>
    <property type="evidence" value="ECO:0007669"/>
    <property type="project" value="TreeGrafter"/>
</dbReference>
<evidence type="ECO:0008006" key="9">
    <source>
        <dbReference type="Google" id="ProtNLM"/>
    </source>
</evidence>
<dbReference type="Pfam" id="PF00596">
    <property type="entry name" value="Aldolase_II"/>
    <property type="match status" value="1"/>
</dbReference>
<dbReference type="Gene3D" id="3.40.50.10940">
    <property type="match status" value="1"/>
</dbReference>
<dbReference type="AlphaFoldDB" id="A0A7R9FUB0"/>
<dbReference type="Gene3D" id="3.40.225.10">
    <property type="entry name" value="Class II aldolase/adducin N-terminal domain"/>
    <property type="match status" value="1"/>
</dbReference>
<evidence type="ECO:0000313" key="7">
    <source>
        <dbReference type="EMBL" id="CAD7255109.1"/>
    </source>
</evidence>
<dbReference type="SUPFAM" id="SSF53743">
    <property type="entry name" value="FucI/AraA N-terminal and middle domains"/>
    <property type="match status" value="1"/>
</dbReference>
<evidence type="ECO:0000256" key="2">
    <source>
        <dbReference type="ARBA" id="ARBA00023235"/>
    </source>
</evidence>
<dbReference type="InterPro" id="IPR003762">
    <property type="entry name" value="Lara_isomerase"/>
</dbReference>
<dbReference type="GO" id="GO:0005829">
    <property type="term" value="C:cytosol"/>
    <property type="evidence" value="ECO:0007669"/>
    <property type="project" value="TreeGrafter"/>
</dbReference>
<dbReference type="EMBL" id="CAJPEV010017619">
    <property type="protein sequence ID" value="CAG0907533.1"/>
    <property type="molecule type" value="Genomic_DNA"/>
</dbReference>
<feature type="domain" description="Class II aldolase/adducin N-terminal" evidence="4">
    <location>
        <begin position="3"/>
        <end position="112"/>
    </location>
</feature>
<dbReference type="SUPFAM" id="SSF53639">
    <property type="entry name" value="AraD/HMP-PK domain-like"/>
    <property type="match status" value="1"/>
</dbReference>
<protein>
    <recommendedName>
        <fullName evidence="9">L-arabinose isomerase</fullName>
    </recommendedName>
</protein>
<dbReference type="GO" id="GO:0008733">
    <property type="term" value="F:L-arabinose isomerase activity"/>
    <property type="evidence" value="ECO:0007669"/>
    <property type="project" value="InterPro"/>
</dbReference>
<comment type="similarity">
    <text evidence="1">Belongs to the aldolase class II family. Adducin subfamily.</text>
</comment>
<evidence type="ECO:0000256" key="1">
    <source>
        <dbReference type="ARBA" id="ARBA00006274"/>
    </source>
</evidence>
<keyword evidence="8" id="KW-1185">Reference proteome</keyword>
<dbReference type="InterPro" id="IPR001303">
    <property type="entry name" value="Aldolase_II/adducin_N"/>
</dbReference>
<sequence length="428" mass="48076">AWPLIGAITHTHSTYASSWAQSGRDIPIFGTTHADHNTVDIPCTAPMSDDMIAGDYEYETGQQILHCFAQRNLSYETVEMVLIGSHAPFTWGKTADQAVYNSAVLEQIAQMAWLTEQINPKAPRLKDALIQKHFERKHVWFVTGSQHLYGAAVLDQVAQNAQAITNYLNDQASIPVQIVFKPVVKTMEEITALCKAANNDENCVGLVTWMHTFSPAKMWINGLKQLRKPTLHLHTQFNRDIPWAEIDMNFMNLNQSAHGDREYGYIVTRLGLNRKVVVGYWQDPSILEDLNDWSRAACAWHDWQGARFIRFGDNMRNVAVTEGDKVEAEIQFGYTVNTFAVGDLVKVIDQISDQAVDRLLQEYAQQYELASQLTDSGDARGALRAAARIELGMEAFLQQENAKGFTNTFEDLHGMAQLPGIASQRLMA</sequence>
<evidence type="ECO:0000256" key="3">
    <source>
        <dbReference type="ARBA" id="ARBA00023277"/>
    </source>
</evidence>
<dbReference type="InterPro" id="IPR036409">
    <property type="entry name" value="Aldolase_II/adducin_N_sf"/>
</dbReference>
<dbReference type="InterPro" id="IPR038583">
    <property type="entry name" value="AraA_N_sf"/>
</dbReference>
<dbReference type="EMBL" id="LR917137">
    <property type="protein sequence ID" value="CAD7255109.1"/>
    <property type="molecule type" value="Genomic_DNA"/>
</dbReference>
<reference evidence="7" key="1">
    <citation type="submission" date="2020-11" db="EMBL/GenBank/DDBJ databases">
        <authorList>
            <person name="Tran Van P."/>
        </authorList>
    </citation>
    <scope>NUCLEOTIDE SEQUENCE</scope>
</reference>
<keyword evidence="3" id="KW-0119">Carbohydrate metabolism</keyword>
<dbReference type="Pfam" id="PF02610">
    <property type="entry name" value="AraA_N"/>
    <property type="match status" value="1"/>
</dbReference>
<feature type="non-terminal residue" evidence="7">
    <location>
        <position position="428"/>
    </location>
</feature>
<dbReference type="Proteomes" id="UP000677054">
    <property type="component" value="Unassembled WGS sequence"/>
</dbReference>
<feature type="non-terminal residue" evidence="7">
    <location>
        <position position="1"/>
    </location>
</feature>
<evidence type="ECO:0000313" key="8">
    <source>
        <dbReference type="Proteomes" id="UP000677054"/>
    </source>
</evidence>
<dbReference type="InterPro" id="IPR055389">
    <property type="entry name" value="AraA_N"/>
</dbReference>
<evidence type="ECO:0000259" key="4">
    <source>
        <dbReference type="Pfam" id="PF00596"/>
    </source>
</evidence>
<evidence type="ECO:0000259" key="6">
    <source>
        <dbReference type="Pfam" id="PF24856"/>
    </source>
</evidence>
<gene>
    <name evidence="7" type="ORF">DSTB1V02_LOCUS14854</name>
</gene>
<feature type="domain" description="L-arabinose isomerase N-terminal" evidence="5">
    <location>
        <begin position="138"/>
        <end position="304"/>
    </location>
</feature>
<dbReference type="OrthoDB" id="9973778at2759"/>
<name>A0A7R9FUB0_9CRUS</name>
<dbReference type="PANTHER" id="PTHR38464">
    <property type="entry name" value="L-ARABINOSE ISOMERASE"/>
    <property type="match status" value="1"/>
</dbReference>